<dbReference type="FunFam" id="3.40.850.10:FF:000236">
    <property type="entry name" value="Kinesin-like protein"/>
    <property type="match status" value="1"/>
</dbReference>
<protein>
    <submittedName>
        <fullName evidence="9">Kinesin-like KIF7</fullName>
    </submittedName>
</protein>
<feature type="region of interest" description="Disordered" evidence="7">
    <location>
        <begin position="523"/>
        <end position="555"/>
    </location>
</feature>
<keyword evidence="3" id="KW-0067">ATP-binding</keyword>
<evidence type="ECO:0000256" key="5">
    <source>
        <dbReference type="PROSITE-ProRule" id="PRU00283"/>
    </source>
</evidence>
<dbReference type="GO" id="GO:0007018">
    <property type="term" value="P:microtubule-based movement"/>
    <property type="evidence" value="ECO:0007669"/>
    <property type="project" value="InterPro"/>
</dbReference>
<evidence type="ECO:0000259" key="8">
    <source>
        <dbReference type="PROSITE" id="PS50067"/>
    </source>
</evidence>
<feature type="compositionally biased region" description="Polar residues" evidence="7">
    <location>
        <begin position="353"/>
        <end position="365"/>
    </location>
</feature>
<gene>
    <name evidence="9" type="ORF">N338_07427</name>
</gene>
<keyword evidence="4" id="KW-0963">Cytoplasm</keyword>
<feature type="non-terminal residue" evidence="9">
    <location>
        <position position="1120"/>
    </location>
</feature>
<evidence type="ECO:0000256" key="7">
    <source>
        <dbReference type="SAM" id="MobiDB-lite"/>
    </source>
</evidence>
<dbReference type="PANTHER" id="PTHR47969:SF8">
    <property type="entry name" value="KINESIN FAMILY MEMBER 7"/>
    <property type="match status" value="1"/>
</dbReference>
<dbReference type="GO" id="GO:0008017">
    <property type="term" value="F:microtubule binding"/>
    <property type="evidence" value="ECO:0007669"/>
    <property type="project" value="InterPro"/>
</dbReference>
<dbReference type="EMBL" id="KL275537">
    <property type="protein sequence ID" value="KFZ66113.1"/>
    <property type="molecule type" value="Genomic_DNA"/>
</dbReference>
<dbReference type="PANTHER" id="PTHR47969">
    <property type="entry name" value="CHROMOSOME-ASSOCIATED KINESIN KIF4A-RELATED"/>
    <property type="match status" value="1"/>
</dbReference>
<keyword evidence="6" id="KW-0175">Coiled coil</keyword>
<feature type="domain" description="Kinesin motor" evidence="8">
    <location>
        <begin position="1"/>
        <end position="238"/>
    </location>
</feature>
<dbReference type="GO" id="GO:0051231">
    <property type="term" value="P:spindle elongation"/>
    <property type="evidence" value="ECO:0007669"/>
    <property type="project" value="TreeGrafter"/>
</dbReference>
<dbReference type="InterPro" id="IPR019821">
    <property type="entry name" value="Kinesin_motor_CS"/>
</dbReference>
<dbReference type="InterPro" id="IPR036961">
    <property type="entry name" value="Kinesin_motor_dom_sf"/>
</dbReference>
<evidence type="ECO:0000256" key="2">
    <source>
        <dbReference type="ARBA" id="ARBA00022741"/>
    </source>
</evidence>
<dbReference type="Proteomes" id="UP000053854">
    <property type="component" value="Unassembled WGS sequence"/>
</dbReference>
<name>A0A094L416_PODCR</name>
<keyword evidence="10" id="KW-1185">Reference proteome</keyword>
<dbReference type="GO" id="GO:0005524">
    <property type="term" value="F:ATP binding"/>
    <property type="evidence" value="ECO:0007669"/>
    <property type="project" value="UniProtKB-KW"/>
</dbReference>
<evidence type="ECO:0000256" key="1">
    <source>
        <dbReference type="ARBA" id="ARBA00004245"/>
    </source>
</evidence>
<dbReference type="InterPro" id="IPR001752">
    <property type="entry name" value="Kinesin_motor_dom"/>
</dbReference>
<evidence type="ECO:0000313" key="10">
    <source>
        <dbReference type="Proteomes" id="UP000053854"/>
    </source>
</evidence>
<evidence type="ECO:0000256" key="6">
    <source>
        <dbReference type="SAM" id="Coils"/>
    </source>
</evidence>
<dbReference type="PRINTS" id="PR00380">
    <property type="entry name" value="KINESINHEAVY"/>
</dbReference>
<feature type="region of interest" description="Disordered" evidence="7">
    <location>
        <begin position="346"/>
        <end position="368"/>
    </location>
</feature>
<feature type="region of interest" description="Disordered" evidence="7">
    <location>
        <begin position="568"/>
        <end position="590"/>
    </location>
</feature>
<keyword evidence="4" id="KW-0206">Cytoskeleton</keyword>
<feature type="coiled-coil region" evidence="6">
    <location>
        <begin position="716"/>
        <end position="792"/>
    </location>
</feature>
<dbReference type="Gene3D" id="3.40.850.10">
    <property type="entry name" value="Kinesin motor domain"/>
    <property type="match status" value="1"/>
</dbReference>
<keyword evidence="2" id="KW-0547">Nucleotide-binding</keyword>
<feature type="coiled-coil region" evidence="6">
    <location>
        <begin position="382"/>
        <end position="434"/>
    </location>
</feature>
<dbReference type="PROSITE" id="PS00411">
    <property type="entry name" value="KINESIN_MOTOR_1"/>
    <property type="match status" value="1"/>
</dbReference>
<sequence length="1120" mass="128734">ASINEDEQGIIPRAMAETFRLIDENDLIDYTVRVSYLEVYKEEFRDLLQVDTASKDIQIREDDKGNIVLCGVKEAEVEGLDEVLSLLEMGNTAKHTGATHINRQSSRSHTIFTVTMEPPHPPPPSFPASGQVLVSKFHFVDLAGSERIVKTGNTGERLKESIQINSGLLALGNVISALGDPRRKSSHIPYRDSKITRILKDSLGGNAQTVMIACVSPSSSDFDESLNTLNYASRAQNIQNKAVVNCRKETEHIEELHLQIKNLQKALEQRHRSETRIINRSATTKRCAPEPMARLLAECAHYRTCTDTAYRLLMELQEESNLTVEQILRVKEWLCAVESERSELTSAGLDSGIESTSAEDQSPEAQGSKLAKAQVNTEKGCESIRDEQVAKLQRQVERLEEENRDFLAALEDAMEQYKLQSDKLQEQQHQISELHVRLEMAMPNLRVPELLENLPLVTAGQRPHTAPLEAAPSHGLSGVPSGLLPAEQSGRALCRKEEDPAGWCPNHAQCLASNPEIKATMMRSELSQDLEKPAELSSGEDEEWEQKRSLSQHRNGIQNWSKKEICKLSKEPNGGNVPSIQEEQLELSKGKRRKPLLGPWERLAGKDSEWRLVQAQQKIRELAINIRMKEELITELIKTGKDAQALNRQYCQKISELEQEAEQVRAELNDSQKQLQELEGKEPWDPGEKHKLQEYRTRVAAAQSKARVLCKKKQATERLVSLSAQSEKRVQELERNIQLMRRQQGQLQRRLREESEQKRRLETEVNKRQHQVKELELKHEQHQKILRIKTEEIAAFQRKRRSGSNGSVISLEQQQKIEEQKKWLDMEMDKVLEQRRALDELEDELRKREAIVAKKEALLQEKNGLESKRLRSSQALTDDIVRVSSRLEHLEKELTEKNGQLRHGSAHDQQQIRQEINNLRQEKDQLLKQRLELDNKLRQGTLLSPEEERILFQLDEAIEALDAAIEYKNESITCRQRVLRASASLLSQCEMNLMAKLSYLSSSETRALLCKYFDKVVTLREDQHRQHIAFSELEMQLEEQQQLVYWLEAAVERQRLEMDRQLTLQQKDHEQNMQLLLQQSHEHMDEGLASSKLQYEARIQVLEKELSRYMWANQELTQRL</sequence>
<dbReference type="OrthoDB" id="3176171at2759"/>
<dbReference type="GO" id="GO:0003777">
    <property type="term" value="F:microtubule motor activity"/>
    <property type="evidence" value="ECO:0007669"/>
    <property type="project" value="InterPro"/>
</dbReference>
<dbReference type="InterPro" id="IPR027417">
    <property type="entry name" value="P-loop_NTPase"/>
</dbReference>
<dbReference type="Pfam" id="PF25764">
    <property type="entry name" value="KIF21A_4th"/>
    <property type="match status" value="1"/>
</dbReference>
<organism evidence="9 10">
    <name type="scientific">Podiceps cristatus</name>
    <name type="common">Great crested grebe</name>
    <dbReference type="NCBI Taxonomy" id="345573"/>
    <lineage>
        <taxon>Eukaryota</taxon>
        <taxon>Metazoa</taxon>
        <taxon>Chordata</taxon>
        <taxon>Craniata</taxon>
        <taxon>Vertebrata</taxon>
        <taxon>Euteleostomi</taxon>
        <taxon>Archelosauria</taxon>
        <taxon>Archosauria</taxon>
        <taxon>Dinosauria</taxon>
        <taxon>Saurischia</taxon>
        <taxon>Theropoda</taxon>
        <taxon>Coelurosauria</taxon>
        <taxon>Aves</taxon>
        <taxon>Neognathae</taxon>
        <taxon>Neoaves</taxon>
        <taxon>Mirandornithes</taxon>
        <taxon>Podicipediformes</taxon>
        <taxon>Podicipedidae</taxon>
        <taxon>Podiceps</taxon>
    </lineage>
</organism>
<reference evidence="9 10" key="1">
    <citation type="submission" date="2014-04" db="EMBL/GenBank/DDBJ databases">
        <title>Genome evolution of avian class.</title>
        <authorList>
            <person name="Zhang G."/>
            <person name="Li C."/>
        </authorList>
    </citation>
    <scope>NUCLEOTIDE SEQUENCE [LARGE SCALE GENOMIC DNA]</scope>
    <source>
        <strain evidence="9">BGI_N338</strain>
    </source>
</reference>
<dbReference type="SMART" id="SM00129">
    <property type="entry name" value="KISc"/>
    <property type="match status" value="1"/>
</dbReference>
<dbReference type="GO" id="GO:0005875">
    <property type="term" value="C:microtubule associated complex"/>
    <property type="evidence" value="ECO:0007669"/>
    <property type="project" value="TreeGrafter"/>
</dbReference>
<comment type="subcellular location">
    <subcellularLocation>
        <location evidence="1">Cytoplasm</location>
        <location evidence="1">Cytoskeleton</location>
    </subcellularLocation>
</comment>
<dbReference type="Pfam" id="PF00225">
    <property type="entry name" value="Kinesin"/>
    <property type="match status" value="1"/>
</dbReference>
<proteinExistence type="inferred from homology"/>
<feature type="coiled-coil region" evidence="6">
    <location>
        <begin position="246"/>
        <end position="273"/>
    </location>
</feature>
<feature type="non-terminal residue" evidence="9">
    <location>
        <position position="1"/>
    </location>
</feature>
<accession>A0A094L416</accession>
<dbReference type="SUPFAM" id="SSF52540">
    <property type="entry name" value="P-loop containing nucleoside triphosphate hydrolases"/>
    <property type="match status" value="1"/>
</dbReference>
<comment type="caution">
    <text evidence="5">Lacks conserved residue(s) required for the propagation of feature annotation.</text>
</comment>
<feature type="coiled-coil region" evidence="6">
    <location>
        <begin position="824"/>
        <end position="939"/>
    </location>
</feature>
<dbReference type="InterPro" id="IPR027640">
    <property type="entry name" value="Kinesin-like_fam"/>
</dbReference>
<evidence type="ECO:0000313" key="9">
    <source>
        <dbReference type="EMBL" id="KFZ66113.1"/>
    </source>
</evidence>
<dbReference type="PROSITE" id="PS50067">
    <property type="entry name" value="KINESIN_MOTOR_2"/>
    <property type="match status" value="1"/>
</dbReference>
<dbReference type="AlphaFoldDB" id="A0A094L416"/>
<feature type="coiled-coil region" evidence="6">
    <location>
        <begin position="612"/>
        <end position="681"/>
    </location>
</feature>
<evidence type="ECO:0000256" key="4">
    <source>
        <dbReference type="ARBA" id="ARBA00023212"/>
    </source>
</evidence>
<evidence type="ECO:0000256" key="3">
    <source>
        <dbReference type="ARBA" id="ARBA00022840"/>
    </source>
</evidence>
<comment type="similarity">
    <text evidence="5">Belongs to the TRAFAC class myosin-kinesin ATPase superfamily. Kinesin family.</text>
</comment>
<dbReference type="GO" id="GO:0007052">
    <property type="term" value="P:mitotic spindle organization"/>
    <property type="evidence" value="ECO:0007669"/>
    <property type="project" value="TreeGrafter"/>
</dbReference>